<dbReference type="Gene3D" id="1.10.490.10">
    <property type="entry name" value="Globins"/>
    <property type="match status" value="1"/>
</dbReference>
<dbReference type="GO" id="GO:0005344">
    <property type="term" value="F:oxygen carrier activity"/>
    <property type="evidence" value="ECO:0007669"/>
    <property type="project" value="UniProtKB-KW"/>
</dbReference>
<evidence type="ECO:0000256" key="2">
    <source>
        <dbReference type="ARBA" id="ARBA00022617"/>
    </source>
</evidence>
<dbReference type="EMBL" id="LUGH01000852">
    <property type="protein sequence ID" value="OBZ82504.1"/>
    <property type="molecule type" value="Genomic_DNA"/>
</dbReference>
<keyword evidence="1" id="KW-0813">Transport</keyword>
<dbReference type="InterPro" id="IPR050532">
    <property type="entry name" value="Globin-like_OT"/>
</dbReference>
<accession>A0A1C7N598</accession>
<dbReference type="GO" id="GO:0019825">
    <property type="term" value="F:oxygen binding"/>
    <property type="evidence" value="ECO:0007669"/>
    <property type="project" value="InterPro"/>
</dbReference>
<dbReference type="Pfam" id="PF00042">
    <property type="entry name" value="Globin"/>
    <property type="match status" value="1"/>
</dbReference>
<dbReference type="PANTHER" id="PTHR46458:SF1">
    <property type="entry name" value="GEO09476P1"/>
    <property type="match status" value="1"/>
</dbReference>
<evidence type="ECO:0000256" key="5">
    <source>
        <dbReference type="ARBA" id="ARBA00023004"/>
    </source>
</evidence>
<dbReference type="InterPro" id="IPR012292">
    <property type="entry name" value="Globin/Proto"/>
</dbReference>
<proteinExistence type="predicted"/>
<gene>
    <name evidence="7" type="ORF">A0J61_09444</name>
</gene>
<dbReference type="GO" id="GO:0046872">
    <property type="term" value="F:metal ion binding"/>
    <property type="evidence" value="ECO:0007669"/>
    <property type="project" value="UniProtKB-KW"/>
</dbReference>
<dbReference type="InterPro" id="IPR009050">
    <property type="entry name" value="Globin-like_sf"/>
</dbReference>
<dbReference type="GO" id="GO:0020037">
    <property type="term" value="F:heme binding"/>
    <property type="evidence" value="ECO:0007669"/>
    <property type="project" value="InterPro"/>
</dbReference>
<dbReference type="InterPro" id="IPR000971">
    <property type="entry name" value="Globin"/>
</dbReference>
<keyword evidence="8" id="KW-1185">Reference proteome</keyword>
<dbReference type="SUPFAM" id="SSF46458">
    <property type="entry name" value="Globin-like"/>
    <property type="match status" value="2"/>
</dbReference>
<keyword evidence="5" id="KW-0408">Iron</keyword>
<evidence type="ECO:0000256" key="4">
    <source>
        <dbReference type="ARBA" id="ARBA00022723"/>
    </source>
</evidence>
<evidence type="ECO:0000313" key="8">
    <source>
        <dbReference type="Proteomes" id="UP000093000"/>
    </source>
</evidence>
<protein>
    <recommendedName>
        <fullName evidence="6">Globin domain-containing protein</fullName>
    </recommendedName>
</protein>
<name>A0A1C7N598_9FUNG</name>
<keyword evidence="2" id="KW-0349">Heme</keyword>
<evidence type="ECO:0000256" key="1">
    <source>
        <dbReference type="ARBA" id="ARBA00022448"/>
    </source>
</evidence>
<dbReference type="Proteomes" id="UP000093000">
    <property type="component" value="Unassembled WGS sequence"/>
</dbReference>
<feature type="domain" description="Globin" evidence="6">
    <location>
        <begin position="55"/>
        <end position="253"/>
    </location>
</feature>
<sequence length="287" mass="32085">MSKKEEMSYSFCSDTNCLPSTSVNMIDAAGMISIERNALIQKLFAEQLYNPSDIPPTQSQIDIVRFTWGHITDTRLPSDKPEISPSHAFGLTFYDTIFHIDPDFKKLFPNIIQQAKALGGMISYLVKSPEIISSPSSDDSTLHTQVSTIRQINASKRKRSTASTFSELVLETAADDTLGHLPDSDVDHFACKLQQLGSRHYRYGTQIDHFSLFGHAILKSIQARLGKDCLPEVLKAWTRVYSFTMFHMQAGLKSQLTQEEEAKRASSNSSSSTADVSEYMKAQCLLQ</sequence>
<keyword evidence="3" id="KW-0561">Oxygen transport</keyword>
<dbReference type="InParanoid" id="A0A1C7N598"/>
<evidence type="ECO:0000313" key="7">
    <source>
        <dbReference type="EMBL" id="OBZ82504.1"/>
    </source>
</evidence>
<comment type="caution">
    <text evidence="7">The sequence shown here is derived from an EMBL/GenBank/DDBJ whole genome shotgun (WGS) entry which is preliminary data.</text>
</comment>
<evidence type="ECO:0000259" key="6">
    <source>
        <dbReference type="PROSITE" id="PS01033"/>
    </source>
</evidence>
<dbReference type="STRING" id="101091.A0A1C7N598"/>
<dbReference type="PROSITE" id="PS01033">
    <property type="entry name" value="GLOBIN"/>
    <property type="match status" value="1"/>
</dbReference>
<dbReference type="PANTHER" id="PTHR46458">
    <property type="entry name" value="BLR2807 PROTEIN"/>
    <property type="match status" value="1"/>
</dbReference>
<dbReference type="OrthoDB" id="436496at2759"/>
<evidence type="ECO:0000256" key="3">
    <source>
        <dbReference type="ARBA" id="ARBA00022621"/>
    </source>
</evidence>
<keyword evidence="4" id="KW-0479">Metal-binding</keyword>
<dbReference type="AlphaFoldDB" id="A0A1C7N598"/>
<reference evidence="7 8" key="1">
    <citation type="submission" date="2016-03" db="EMBL/GenBank/DDBJ databases">
        <title>Choanephora cucurbitarum.</title>
        <authorList>
            <person name="Min B."/>
            <person name="Park H."/>
            <person name="Park J.-H."/>
            <person name="Shin H.-D."/>
            <person name="Choi I.-G."/>
        </authorList>
    </citation>
    <scope>NUCLEOTIDE SEQUENCE [LARGE SCALE GENOMIC DNA]</scope>
    <source>
        <strain evidence="7 8">KUS-F28377</strain>
    </source>
</reference>
<organism evidence="7 8">
    <name type="scientific">Choanephora cucurbitarum</name>
    <dbReference type="NCBI Taxonomy" id="101091"/>
    <lineage>
        <taxon>Eukaryota</taxon>
        <taxon>Fungi</taxon>
        <taxon>Fungi incertae sedis</taxon>
        <taxon>Mucoromycota</taxon>
        <taxon>Mucoromycotina</taxon>
        <taxon>Mucoromycetes</taxon>
        <taxon>Mucorales</taxon>
        <taxon>Mucorineae</taxon>
        <taxon>Choanephoraceae</taxon>
        <taxon>Choanephoroideae</taxon>
        <taxon>Choanephora</taxon>
    </lineage>
</organism>